<evidence type="ECO:0000313" key="2">
    <source>
        <dbReference type="Proteomes" id="UP000177622"/>
    </source>
</evidence>
<evidence type="ECO:0000313" key="1">
    <source>
        <dbReference type="EMBL" id="OGE47497.1"/>
    </source>
</evidence>
<dbReference type="EMBL" id="LXJU01000043">
    <property type="protein sequence ID" value="OGE47497.1"/>
    <property type="molecule type" value="Genomic_DNA"/>
</dbReference>
<reference evidence="1 2" key="1">
    <citation type="journal article" date="2016" name="Sci. Rep.">
        <title>Penicillium arizonense, a new, genome sequenced fungal species, reveals a high chemical diversity in secreted metabolites.</title>
        <authorList>
            <person name="Grijseels S."/>
            <person name="Nielsen J.C."/>
            <person name="Randelovic M."/>
            <person name="Nielsen J."/>
            <person name="Nielsen K.F."/>
            <person name="Workman M."/>
            <person name="Frisvad J.C."/>
        </authorList>
    </citation>
    <scope>NUCLEOTIDE SEQUENCE [LARGE SCALE GENOMIC DNA]</scope>
    <source>
        <strain evidence="1 2">CBS 141311</strain>
    </source>
</reference>
<dbReference type="Proteomes" id="UP000177622">
    <property type="component" value="Unassembled WGS sequence"/>
</dbReference>
<accession>A0A1F5L369</accession>
<name>A0A1F5L369_PENAI</name>
<dbReference type="GeneID" id="34581958"/>
<comment type="caution">
    <text evidence="1">The sequence shown here is derived from an EMBL/GenBank/DDBJ whole genome shotgun (WGS) entry which is preliminary data.</text>
</comment>
<keyword evidence="2" id="KW-1185">Reference proteome</keyword>
<dbReference type="AlphaFoldDB" id="A0A1F5L369"/>
<protein>
    <submittedName>
        <fullName evidence="1">Uncharacterized protein</fullName>
    </submittedName>
</protein>
<proteinExistence type="predicted"/>
<sequence>MQSRAGLRSEAPDKFFLLTYWIFAVLTSQVTLWTDKLESACENVIPTRSIPMRTPVHHSSRPLSAPEYIDAKERLSRKPLTAHHSELDPALPVLRAKSRLTRHFWPSIQPMQHVLKFCKPGPRANSRTQAPDVVVHDAEQPIADCDNSCGE</sequence>
<gene>
    <name evidence="1" type="ORF">PENARI_c043G11853</name>
</gene>
<dbReference type="RefSeq" id="XP_022482956.1">
    <property type="nucleotide sequence ID" value="XM_022637224.1"/>
</dbReference>
<organism evidence="1 2">
    <name type="scientific">Penicillium arizonense</name>
    <dbReference type="NCBI Taxonomy" id="1835702"/>
    <lineage>
        <taxon>Eukaryota</taxon>
        <taxon>Fungi</taxon>
        <taxon>Dikarya</taxon>
        <taxon>Ascomycota</taxon>
        <taxon>Pezizomycotina</taxon>
        <taxon>Eurotiomycetes</taxon>
        <taxon>Eurotiomycetidae</taxon>
        <taxon>Eurotiales</taxon>
        <taxon>Aspergillaceae</taxon>
        <taxon>Penicillium</taxon>
    </lineage>
</organism>